<dbReference type="EMBL" id="MU863624">
    <property type="protein sequence ID" value="KAK4106337.1"/>
    <property type="molecule type" value="Genomic_DNA"/>
</dbReference>
<name>A0AAN6Q9X5_9PEZI</name>
<dbReference type="AlphaFoldDB" id="A0AAN6Q9X5"/>
<proteinExistence type="predicted"/>
<organism evidence="3 4">
    <name type="scientific">Parathielavia hyrcaniae</name>
    <dbReference type="NCBI Taxonomy" id="113614"/>
    <lineage>
        <taxon>Eukaryota</taxon>
        <taxon>Fungi</taxon>
        <taxon>Dikarya</taxon>
        <taxon>Ascomycota</taxon>
        <taxon>Pezizomycotina</taxon>
        <taxon>Sordariomycetes</taxon>
        <taxon>Sordariomycetidae</taxon>
        <taxon>Sordariales</taxon>
        <taxon>Chaetomiaceae</taxon>
        <taxon>Parathielavia</taxon>
    </lineage>
</organism>
<evidence type="ECO:0000259" key="2">
    <source>
        <dbReference type="Pfam" id="PF00582"/>
    </source>
</evidence>
<evidence type="ECO:0000256" key="1">
    <source>
        <dbReference type="SAM" id="MobiDB-lite"/>
    </source>
</evidence>
<sequence length="373" mass="41231">MATLTATPPPPHRFKQHVGFDNLPVGEATKNNPSSFTLQARHQGYHPSRRSRTFMIGVDEHTYSQYALVWLLNNMVDDGDEVICVRVMESPVRPDKNYQEEAKKLLETIKSKNELNKAISIVLEYSMGKLHDTFRQLLGIYNPSMLVVGTKGRTLGGLQGLMNARNSFSKYCLQYSPIPVVVVRPDDKRLKKKEKRSQDPARQSYAAMLAYNAGKHEADSEASSVYEFEKGISPDEEAHRVAAAIGLPARFDPTIKAYNPRDSGRDSPRRRSSPSTAASGRSTSVSPPPTPLPAESGDEESGDDDDEFEVEAVSARQITPGARKNSGLEEQKERLHAMEVGEAAALLKSGKSEEVEEDDDDDEERTAGNVSKP</sequence>
<feature type="compositionally biased region" description="Acidic residues" evidence="1">
    <location>
        <begin position="296"/>
        <end position="310"/>
    </location>
</feature>
<feature type="domain" description="UspA" evidence="2">
    <location>
        <begin position="52"/>
        <end position="184"/>
    </location>
</feature>
<gene>
    <name evidence="3" type="ORF">N658DRAFT_414143</name>
</gene>
<reference evidence="3" key="1">
    <citation type="journal article" date="2023" name="Mol. Phylogenet. Evol.">
        <title>Genome-scale phylogeny and comparative genomics of the fungal order Sordariales.</title>
        <authorList>
            <person name="Hensen N."/>
            <person name="Bonometti L."/>
            <person name="Westerberg I."/>
            <person name="Brannstrom I.O."/>
            <person name="Guillou S."/>
            <person name="Cros-Aarteil S."/>
            <person name="Calhoun S."/>
            <person name="Haridas S."/>
            <person name="Kuo A."/>
            <person name="Mondo S."/>
            <person name="Pangilinan J."/>
            <person name="Riley R."/>
            <person name="LaButti K."/>
            <person name="Andreopoulos B."/>
            <person name="Lipzen A."/>
            <person name="Chen C."/>
            <person name="Yan M."/>
            <person name="Daum C."/>
            <person name="Ng V."/>
            <person name="Clum A."/>
            <person name="Steindorff A."/>
            <person name="Ohm R.A."/>
            <person name="Martin F."/>
            <person name="Silar P."/>
            <person name="Natvig D.O."/>
            <person name="Lalanne C."/>
            <person name="Gautier V."/>
            <person name="Ament-Velasquez S.L."/>
            <person name="Kruys A."/>
            <person name="Hutchinson M.I."/>
            <person name="Powell A.J."/>
            <person name="Barry K."/>
            <person name="Miller A.N."/>
            <person name="Grigoriev I.V."/>
            <person name="Debuchy R."/>
            <person name="Gladieux P."/>
            <person name="Hiltunen Thoren M."/>
            <person name="Johannesson H."/>
        </authorList>
    </citation>
    <scope>NUCLEOTIDE SEQUENCE</scope>
    <source>
        <strain evidence="3">CBS 757.83</strain>
    </source>
</reference>
<evidence type="ECO:0000313" key="3">
    <source>
        <dbReference type="EMBL" id="KAK4106337.1"/>
    </source>
</evidence>
<keyword evidence="4" id="KW-1185">Reference proteome</keyword>
<accession>A0AAN6Q9X5</accession>
<feature type="compositionally biased region" description="Low complexity" evidence="1">
    <location>
        <begin position="273"/>
        <end position="285"/>
    </location>
</feature>
<feature type="compositionally biased region" description="Basic and acidic residues" evidence="1">
    <location>
        <begin position="326"/>
        <end position="339"/>
    </location>
</feature>
<dbReference type="InterPro" id="IPR014729">
    <property type="entry name" value="Rossmann-like_a/b/a_fold"/>
</dbReference>
<comment type="caution">
    <text evidence="3">The sequence shown here is derived from an EMBL/GenBank/DDBJ whole genome shotgun (WGS) entry which is preliminary data.</text>
</comment>
<dbReference type="PANTHER" id="PTHR47815">
    <property type="entry name" value="UNIVERSAL STRESS PROTEIN A FAMILY PROTEIN C25B2.10"/>
    <property type="match status" value="1"/>
</dbReference>
<reference evidence="3" key="2">
    <citation type="submission" date="2023-05" db="EMBL/GenBank/DDBJ databases">
        <authorList>
            <consortium name="Lawrence Berkeley National Laboratory"/>
            <person name="Steindorff A."/>
            <person name="Hensen N."/>
            <person name="Bonometti L."/>
            <person name="Westerberg I."/>
            <person name="Brannstrom I.O."/>
            <person name="Guillou S."/>
            <person name="Cros-Aarteil S."/>
            <person name="Calhoun S."/>
            <person name="Haridas S."/>
            <person name="Kuo A."/>
            <person name="Mondo S."/>
            <person name="Pangilinan J."/>
            <person name="Riley R."/>
            <person name="Labutti K."/>
            <person name="Andreopoulos B."/>
            <person name="Lipzen A."/>
            <person name="Chen C."/>
            <person name="Yanf M."/>
            <person name="Daum C."/>
            <person name="Ng V."/>
            <person name="Clum A."/>
            <person name="Ohm R."/>
            <person name="Martin F."/>
            <person name="Silar P."/>
            <person name="Natvig D."/>
            <person name="Lalanne C."/>
            <person name="Gautier V."/>
            <person name="Ament-Velasquez S.L."/>
            <person name="Kruys A."/>
            <person name="Hutchinson M.I."/>
            <person name="Powell A.J."/>
            <person name="Barry K."/>
            <person name="Miller A.N."/>
            <person name="Grigoriev I.V."/>
            <person name="Debuchy R."/>
            <person name="Gladieux P."/>
            <person name="Thoren M.H."/>
            <person name="Johannesson H."/>
        </authorList>
    </citation>
    <scope>NUCLEOTIDE SEQUENCE</scope>
    <source>
        <strain evidence="3">CBS 757.83</strain>
    </source>
</reference>
<dbReference type="Gene3D" id="3.40.50.620">
    <property type="entry name" value="HUPs"/>
    <property type="match status" value="1"/>
</dbReference>
<evidence type="ECO:0000313" key="4">
    <source>
        <dbReference type="Proteomes" id="UP001305647"/>
    </source>
</evidence>
<protein>
    <recommendedName>
        <fullName evidence="2">UspA domain-containing protein</fullName>
    </recommendedName>
</protein>
<dbReference type="PANTHER" id="PTHR47815:SF1">
    <property type="entry name" value="UNIVERSAL STRESS PROTEIN A FAMILY PROTEIN C25B2.10"/>
    <property type="match status" value="1"/>
</dbReference>
<dbReference type="Proteomes" id="UP001305647">
    <property type="component" value="Unassembled WGS sequence"/>
</dbReference>
<feature type="region of interest" description="Disordered" evidence="1">
    <location>
        <begin position="253"/>
        <end position="373"/>
    </location>
</feature>
<dbReference type="InterPro" id="IPR006016">
    <property type="entry name" value="UspA"/>
</dbReference>
<dbReference type="Pfam" id="PF00582">
    <property type="entry name" value="Usp"/>
    <property type="match status" value="1"/>
</dbReference>
<feature type="compositionally biased region" description="Acidic residues" evidence="1">
    <location>
        <begin position="354"/>
        <end position="364"/>
    </location>
</feature>
<dbReference type="SUPFAM" id="SSF52402">
    <property type="entry name" value="Adenine nucleotide alpha hydrolases-like"/>
    <property type="match status" value="1"/>
</dbReference>
<dbReference type="CDD" id="cd23659">
    <property type="entry name" value="USP_At3g01520-like"/>
    <property type="match status" value="1"/>
</dbReference>